<organism evidence="2 3">
    <name type="scientific">Sulfobacillus thermotolerans</name>
    <dbReference type="NCBI Taxonomy" id="338644"/>
    <lineage>
        <taxon>Bacteria</taxon>
        <taxon>Bacillati</taxon>
        <taxon>Bacillota</taxon>
        <taxon>Clostridia</taxon>
        <taxon>Eubacteriales</taxon>
        <taxon>Clostridiales Family XVII. Incertae Sedis</taxon>
        <taxon>Sulfobacillus</taxon>
    </lineage>
</organism>
<protein>
    <submittedName>
        <fullName evidence="2">Carboxymethylenebutenolidase</fullName>
    </submittedName>
</protein>
<dbReference type="Pfam" id="PF01738">
    <property type="entry name" value="DLH"/>
    <property type="match status" value="1"/>
</dbReference>
<dbReference type="PANTHER" id="PTHR46623:SF6">
    <property type="entry name" value="ALPHA_BETA-HYDROLASES SUPERFAMILY PROTEIN"/>
    <property type="match status" value="1"/>
</dbReference>
<accession>A0ABN5H566</accession>
<dbReference type="InterPro" id="IPR029058">
    <property type="entry name" value="AB_hydrolase_fold"/>
</dbReference>
<keyword evidence="3" id="KW-1185">Reference proteome</keyword>
<gene>
    <name evidence="2" type="ORF">BXT84_15615</name>
</gene>
<reference evidence="2 3" key="1">
    <citation type="journal article" date="2019" name="Sci. Rep.">
        <title>Sulfobacillus thermotolerans: new insights into resistance and metabolic capacities of acidophilic chemolithotrophs.</title>
        <authorList>
            <person name="Panyushkina A.E."/>
            <person name="Babenko V.V."/>
            <person name="Nikitina A.S."/>
            <person name="Selezneva O.V."/>
            <person name="Tsaplina I.A."/>
            <person name="Letarova M.A."/>
            <person name="Kostryukova E.S."/>
            <person name="Letarov A.V."/>
        </authorList>
    </citation>
    <scope>NUCLEOTIDE SEQUENCE [LARGE SCALE GENOMIC DNA]</scope>
    <source>
        <strain evidence="2 3">Kr1</strain>
    </source>
</reference>
<evidence type="ECO:0000313" key="2">
    <source>
        <dbReference type="EMBL" id="AUW95211.1"/>
    </source>
</evidence>
<dbReference type="SUPFAM" id="SSF53474">
    <property type="entry name" value="alpha/beta-Hydrolases"/>
    <property type="match status" value="1"/>
</dbReference>
<dbReference type="Proteomes" id="UP000325292">
    <property type="component" value="Chromosome"/>
</dbReference>
<dbReference type="Gene3D" id="3.40.50.1820">
    <property type="entry name" value="alpha/beta hydrolase"/>
    <property type="match status" value="1"/>
</dbReference>
<dbReference type="EMBL" id="CP019454">
    <property type="protein sequence ID" value="AUW95211.1"/>
    <property type="molecule type" value="Genomic_DNA"/>
</dbReference>
<sequence length="268" mass="29941">MKLQTQWITIEDQGLPMSAYQAKGERQSEGAPAILVIQEIWGPDEHIQDMANRYAEAGYLALAPDLYSKGGRPAALAFDRIEAVKRFFDTLPQQAWMDENLRQQYLNAYPDDEARDLKETYTMLFSRRDPDQMAKDLALWVDYLKSQGHDVASVGYCMGGALAFQLATLVPDLKGAVCNYGVAPDPQAMAHIQCPVKGFYGGEDHRITDQVPEVAKTMAALGKEYDYTIYPGAGHAFFNDTRASYAPDAARDTWAKTLAFFDEVFAKK</sequence>
<dbReference type="RefSeq" id="WP_103375912.1">
    <property type="nucleotide sequence ID" value="NZ_CP133983.1"/>
</dbReference>
<dbReference type="PANTHER" id="PTHR46623">
    <property type="entry name" value="CARBOXYMETHYLENEBUTENOLIDASE-RELATED"/>
    <property type="match status" value="1"/>
</dbReference>
<dbReference type="InterPro" id="IPR002925">
    <property type="entry name" value="Dienelactn_hydro"/>
</dbReference>
<name>A0ABN5H566_9FIRM</name>
<evidence type="ECO:0000313" key="3">
    <source>
        <dbReference type="Proteomes" id="UP000325292"/>
    </source>
</evidence>
<dbReference type="InterPro" id="IPR051049">
    <property type="entry name" value="Dienelactone_hydrolase-like"/>
</dbReference>
<feature type="domain" description="Dienelactone hydrolase" evidence="1">
    <location>
        <begin position="19"/>
        <end position="264"/>
    </location>
</feature>
<proteinExistence type="predicted"/>
<evidence type="ECO:0000259" key="1">
    <source>
        <dbReference type="Pfam" id="PF01738"/>
    </source>
</evidence>